<evidence type="ECO:0000256" key="3">
    <source>
        <dbReference type="ARBA" id="ARBA00022692"/>
    </source>
</evidence>
<dbReference type="PROSITE" id="PS50893">
    <property type="entry name" value="ABC_TRANSPORTER_2"/>
    <property type="match status" value="2"/>
</dbReference>
<dbReference type="InterPro" id="IPR011527">
    <property type="entry name" value="ABC1_TM_dom"/>
</dbReference>
<keyword evidence="3 10" id="KW-0812">Transmembrane</keyword>
<comment type="subcellular location">
    <subcellularLocation>
        <location evidence="1">Membrane</location>
        <topology evidence="1">Multi-pass membrane protein</topology>
    </subcellularLocation>
</comment>
<proteinExistence type="predicted"/>
<feature type="region of interest" description="Disordered" evidence="9">
    <location>
        <begin position="564"/>
        <end position="594"/>
    </location>
</feature>
<dbReference type="GO" id="GO:0016020">
    <property type="term" value="C:membrane"/>
    <property type="evidence" value="ECO:0007669"/>
    <property type="project" value="UniProtKB-SubCell"/>
</dbReference>
<keyword evidence="7 10" id="KW-1133">Transmembrane helix</keyword>
<accession>A0A8H5GQ97</accession>
<dbReference type="GO" id="GO:0016887">
    <property type="term" value="F:ATP hydrolysis activity"/>
    <property type="evidence" value="ECO:0007669"/>
    <property type="project" value="InterPro"/>
</dbReference>
<gene>
    <name evidence="13" type="ORF">D9758_002958</name>
</gene>
<dbReference type="Gene3D" id="3.40.50.300">
    <property type="entry name" value="P-loop containing nucleotide triphosphate hydrolases"/>
    <property type="match status" value="2"/>
</dbReference>
<evidence type="ECO:0000256" key="7">
    <source>
        <dbReference type="ARBA" id="ARBA00022989"/>
    </source>
</evidence>
<feature type="region of interest" description="Disordered" evidence="9">
    <location>
        <begin position="392"/>
        <end position="472"/>
    </location>
</feature>
<dbReference type="InterPro" id="IPR017871">
    <property type="entry name" value="ABC_transporter-like_CS"/>
</dbReference>
<dbReference type="InterPro" id="IPR036640">
    <property type="entry name" value="ABC1_TM_sf"/>
</dbReference>
<dbReference type="CDD" id="cd03244">
    <property type="entry name" value="ABCC_MRP_domain2"/>
    <property type="match status" value="1"/>
</dbReference>
<evidence type="ECO:0000256" key="9">
    <source>
        <dbReference type="SAM" id="MobiDB-lite"/>
    </source>
</evidence>
<dbReference type="FunFam" id="3.40.50.300:FF:000838">
    <property type="entry name" value="ABC multidrug transporter (Eurofung)"/>
    <property type="match status" value="1"/>
</dbReference>
<dbReference type="PROSITE" id="PS00211">
    <property type="entry name" value="ABC_TRANSPORTER_1"/>
    <property type="match status" value="1"/>
</dbReference>
<feature type="transmembrane region" description="Helical" evidence="10">
    <location>
        <begin position="1269"/>
        <end position="1288"/>
    </location>
</feature>
<keyword evidence="2" id="KW-0813">Transport</keyword>
<feature type="transmembrane region" description="Helical" evidence="10">
    <location>
        <begin position="82"/>
        <end position="108"/>
    </location>
</feature>
<keyword evidence="6" id="KW-0067">ATP-binding</keyword>
<dbReference type="InterPro" id="IPR050173">
    <property type="entry name" value="ABC_transporter_C-like"/>
</dbReference>
<dbReference type="InterPro" id="IPR003439">
    <property type="entry name" value="ABC_transporter-like_ATP-bd"/>
</dbReference>
<dbReference type="InterPro" id="IPR003593">
    <property type="entry name" value="AAA+_ATPase"/>
</dbReference>
<evidence type="ECO:0000259" key="11">
    <source>
        <dbReference type="PROSITE" id="PS50893"/>
    </source>
</evidence>
<dbReference type="EMBL" id="JAACJM010000014">
    <property type="protein sequence ID" value="KAF5368905.1"/>
    <property type="molecule type" value="Genomic_DNA"/>
</dbReference>
<evidence type="ECO:0000313" key="14">
    <source>
        <dbReference type="Proteomes" id="UP000559256"/>
    </source>
</evidence>
<keyword evidence="14" id="KW-1185">Reference proteome</keyword>
<feature type="transmembrane region" description="Helical" evidence="10">
    <location>
        <begin position="1132"/>
        <end position="1151"/>
    </location>
</feature>
<feature type="transmembrane region" description="Helical" evidence="10">
    <location>
        <begin position="495"/>
        <end position="516"/>
    </location>
</feature>
<dbReference type="SUPFAM" id="SSF52540">
    <property type="entry name" value="P-loop containing nucleoside triphosphate hydrolases"/>
    <property type="match status" value="2"/>
</dbReference>
<dbReference type="CDD" id="cd18596">
    <property type="entry name" value="ABC_6TM_VMR1_D1_like"/>
    <property type="match status" value="1"/>
</dbReference>
<sequence>MSDLQVVLGWTEAVSHRNSFYLNTLTIPLYGALISAVILLLHIIVVYGREKRVTRVSDASEPTTLALDNEHSLRVSRFGGRVIFGFMAFRVVTSLALLALSATSLLVSENMEDVQRRGELLSGLTSLYLTILAIASLCTSLRWSSIVTRHFNAVSLASFLVYAYRDLVPLGTFTSNPLDAAQGWIIWAKVSLLALISVVIPLMIPRQHIPVDPQHPKEPSPEQTASLLSLLLYTFLDSVIVKAYRSPHLPYEGLFPLPDTDHIEYLKARYFRHIDPATGVKRRNLFWSLMRIFWSDYTVMTISLIANAVASFATPLGINQLLKYIEDPNGSTIIRPWVWIAWLFLGPELTSITWEWFVYIATRTVVRIEAILTQLVFEHALRIRLKAETSSETVSDSVPATPPSAESQQSSEDDRSTENVTLHSEGPSSISETLRPETSTKGSDKRSTSPTSTTSTFPAKPSTPAEKTSESSNMIGKINNLVTTDLQNIVDAKSWVLFAVHTPLQMALSVIFLHAILGWSAFVGLAVIVLCFPIPGFLAKLGQKYSKLKMKKTDGRIQTVSEASMNEDGGYNSDERVTNGQDVRMGKDDESEDYGEERRGASLCHVDESAWIVYLHRELYHSFPDHAGDLFYLTLIMKQPLNASKVFSSMVVFDKFTMHLQLLLRQMNRSIIAKVSLDRITEFLYDSELLDAYADKDKDSRTLSVLPAGATEKIGFHNATFSWSNDSARGLQTPSKRQFLLKIDELFFEKGRINLIVGPTGCGKSSILMALLSEMHFIPSGPDSWYNLPRHEGVAYAAQESWVQNATIKENIVFESKFDEERYKKVIYQCALQRDLSLFEAGDATEVGEKGLTLSGGQKARVTLARAVYSRAEILLLDDVLAALDVHTSKWIVDKCFKGDLLKDRTVILVSHNIVLTQPIASFVVSMKSGRVTSQGSVADALSHNKALAAEVMREEQLMEVAEEQIDLEEPTVKKSHDGKLIVAEEVELGHLGWPTVKLFLTSLGGKHTTLFFFAFIGFNIISEFSQLFQPWFLGYWADQYDLHRDDPSVVNVVYYIAIYACILAFSIFNMSMAYIVFLFGSIRSSRTLHKRLVESVLGTTLRWLDTTPTSRIIARCTRDIRDIDDTIPSDFSSVVSMTFMMIGSFLAVMIYTPAFLGVGLIIAILGILCGNIYVRAQMPIKRIQSNVKAPVLGHFGAAIAGLTSIRAYEAEESFKSKSMAHINYYSRPSRVFYNLNRWVDIRIDLLGSIFQAGLAAYLVYMTDQRSSATGFSLNMAAAFSGVVLYWVREANVLEVNANSLERINRYIGIEQEPKATPEGNPPAYWPASGDLRVDKLSASYSPGGPKVLRDLSFSIKSGERIGVVGRTGSGKSSLMLSLLRCIFTEGNVYYDGIPTASLNLEALRTNVTVIPQVPELLSGTVRDNLDPFNQYDDAMLNDSLRSAGLYSIQAEEGEDEDNRITLDTAIASSGNNLSVGQRQILALARAMVRGSKLLILDEATSAIDYKTDSAIQSSLRNELGRDVTLLIVAHRLQTIMDADKIMVLDAGKIVEFDSPSELLKIEQGRLRSLVDESADRERLYEMAQGQA</sequence>
<keyword evidence="5" id="KW-0547">Nucleotide-binding</keyword>
<feature type="transmembrane region" description="Helical" evidence="10">
    <location>
        <begin position="146"/>
        <end position="164"/>
    </location>
</feature>
<dbReference type="Proteomes" id="UP000559256">
    <property type="component" value="Unassembled WGS sequence"/>
</dbReference>
<feature type="domain" description="ABC transporter" evidence="11">
    <location>
        <begin position="1332"/>
        <end position="1572"/>
    </location>
</feature>
<feature type="domain" description="ABC transmembrane type-1" evidence="12">
    <location>
        <begin position="1014"/>
        <end position="1262"/>
    </location>
</feature>
<dbReference type="OrthoDB" id="6500128at2759"/>
<feature type="domain" description="ABC transporter" evidence="11">
    <location>
        <begin position="714"/>
        <end position="954"/>
    </location>
</feature>
<keyword evidence="8 10" id="KW-0472">Membrane</keyword>
<dbReference type="SUPFAM" id="SSF90123">
    <property type="entry name" value="ABC transporter transmembrane region"/>
    <property type="match status" value="2"/>
</dbReference>
<evidence type="ECO:0000256" key="8">
    <source>
        <dbReference type="ARBA" id="ARBA00023136"/>
    </source>
</evidence>
<dbReference type="GO" id="GO:0140359">
    <property type="term" value="F:ABC-type transporter activity"/>
    <property type="evidence" value="ECO:0007669"/>
    <property type="project" value="InterPro"/>
</dbReference>
<dbReference type="Gene3D" id="1.20.1560.10">
    <property type="entry name" value="ABC transporter type 1, transmembrane domain"/>
    <property type="match status" value="3"/>
</dbReference>
<dbReference type="FunFam" id="1.20.1560.10:FF:000013">
    <property type="entry name" value="ABC transporter C family member 2"/>
    <property type="match status" value="1"/>
</dbReference>
<evidence type="ECO:0000313" key="13">
    <source>
        <dbReference type="EMBL" id="KAF5368905.1"/>
    </source>
</evidence>
<feature type="domain" description="ABC transmembrane type-1" evidence="12">
    <location>
        <begin position="299"/>
        <end position="563"/>
    </location>
</feature>
<dbReference type="Pfam" id="PF00664">
    <property type="entry name" value="ABC_membrane"/>
    <property type="match status" value="2"/>
</dbReference>
<feature type="transmembrane region" description="Helical" evidence="10">
    <location>
        <begin position="297"/>
        <end position="318"/>
    </location>
</feature>
<dbReference type="CDD" id="cd03250">
    <property type="entry name" value="ABCC_MRP_domain1"/>
    <property type="match status" value="1"/>
</dbReference>
<dbReference type="PANTHER" id="PTHR24223">
    <property type="entry name" value="ATP-BINDING CASSETTE SUB-FAMILY C"/>
    <property type="match status" value="1"/>
</dbReference>
<evidence type="ECO:0008006" key="15">
    <source>
        <dbReference type="Google" id="ProtNLM"/>
    </source>
</evidence>
<dbReference type="InterPro" id="IPR027417">
    <property type="entry name" value="P-loop_NTPase"/>
</dbReference>
<feature type="transmembrane region" description="Helical" evidence="10">
    <location>
        <begin position="1011"/>
        <end position="1033"/>
    </location>
</feature>
<feature type="compositionally biased region" description="Polar residues" evidence="9">
    <location>
        <begin position="392"/>
        <end position="410"/>
    </location>
</feature>
<evidence type="ECO:0000256" key="1">
    <source>
        <dbReference type="ARBA" id="ARBA00004141"/>
    </source>
</evidence>
<keyword evidence="4" id="KW-0677">Repeat</keyword>
<feature type="transmembrane region" description="Helical" evidence="10">
    <location>
        <begin position="1053"/>
        <end position="1083"/>
    </location>
</feature>
<feature type="transmembrane region" description="Helical" evidence="10">
    <location>
        <begin position="120"/>
        <end position="139"/>
    </location>
</feature>
<reference evidence="13 14" key="1">
    <citation type="journal article" date="2020" name="ISME J.">
        <title>Uncovering the hidden diversity of litter-decomposition mechanisms in mushroom-forming fungi.</title>
        <authorList>
            <person name="Floudas D."/>
            <person name="Bentzer J."/>
            <person name="Ahren D."/>
            <person name="Johansson T."/>
            <person name="Persson P."/>
            <person name="Tunlid A."/>
        </authorList>
    </citation>
    <scope>NUCLEOTIDE SEQUENCE [LARGE SCALE GENOMIC DNA]</scope>
    <source>
        <strain evidence="13 14">CBS 291.85</strain>
    </source>
</reference>
<dbReference type="SMART" id="SM00382">
    <property type="entry name" value="AAA"/>
    <property type="match status" value="2"/>
</dbReference>
<evidence type="ECO:0000259" key="12">
    <source>
        <dbReference type="PROSITE" id="PS50929"/>
    </source>
</evidence>
<evidence type="ECO:0000256" key="6">
    <source>
        <dbReference type="ARBA" id="ARBA00022840"/>
    </source>
</evidence>
<feature type="compositionally biased region" description="Polar residues" evidence="9">
    <location>
        <begin position="418"/>
        <end position="441"/>
    </location>
</feature>
<dbReference type="CDD" id="cd18604">
    <property type="entry name" value="ABC_6TM_VMR1_D2_like"/>
    <property type="match status" value="1"/>
</dbReference>
<feature type="transmembrane region" description="Helical" evidence="10">
    <location>
        <begin position="522"/>
        <end position="542"/>
    </location>
</feature>
<evidence type="ECO:0000256" key="10">
    <source>
        <dbReference type="SAM" id="Phobius"/>
    </source>
</evidence>
<name>A0A8H5GQ97_9AGAR</name>
<feature type="transmembrane region" description="Helical" evidence="10">
    <location>
        <begin position="27"/>
        <end position="47"/>
    </location>
</feature>
<comment type="caution">
    <text evidence="13">The sequence shown here is derived from an EMBL/GenBank/DDBJ whole genome shotgun (WGS) entry which is preliminary data.</text>
</comment>
<evidence type="ECO:0000256" key="4">
    <source>
        <dbReference type="ARBA" id="ARBA00022737"/>
    </source>
</evidence>
<dbReference type="PROSITE" id="PS50929">
    <property type="entry name" value="ABC_TM1F"/>
    <property type="match status" value="2"/>
</dbReference>
<protein>
    <recommendedName>
        <fullName evidence="15">P-loop containing nucleoside triphosphate hydrolase protein</fullName>
    </recommendedName>
</protein>
<dbReference type="PANTHER" id="PTHR24223:SF356">
    <property type="entry name" value="ATP-BINDING CASSETTE TRANSPORTER ABC4"/>
    <property type="match status" value="1"/>
</dbReference>
<evidence type="ECO:0000256" key="5">
    <source>
        <dbReference type="ARBA" id="ARBA00022741"/>
    </source>
</evidence>
<feature type="transmembrane region" description="Helical" evidence="10">
    <location>
        <begin position="184"/>
        <end position="204"/>
    </location>
</feature>
<dbReference type="Pfam" id="PF00005">
    <property type="entry name" value="ABC_tran"/>
    <property type="match status" value="2"/>
</dbReference>
<feature type="compositionally biased region" description="Low complexity" evidence="9">
    <location>
        <begin position="448"/>
        <end position="464"/>
    </location>
</feature>
<feature type="transmembrane region" description="Helical" evidence="10">
    <location>
        <begin position="1157"/>
        <end position="1175"/>
    </location>
</feature>
<dbReference type="GO" id="GO:0005524">
    <property type="term" value="F:ATP binding"/>
    <property type="evidence" value="ECO:0007669"/>
    <property type="project" value="UniProtKB-KW"/>
</dbReference>
<evidence type="ECO:0000256" key="2">
    <source>
        <dbReference type="ARBA" id="ARBA00022448"/>
    </source>
</evidence>
<organism evidence="13 14">
    <name type="scientific">Tetrapyrgos nigripes</name>
    <dbReference type="NCBI Taxonomy" id="182062"/>
    <lineage>
        <taxon>Eukaryota</taxon>
        <taxon>Fungi</taxon>
        <taxon>Dikarya</taxon>
        <taxon>Basidiomycota</taxon>
        <taxon>Agaricomycotina</taxon>
        <taxon>Agaricomycetes</taxon>
        <taxon>Agaricomycetidae</taxon>
        <taxon>Agaricales</taxon>
        <taxon>Marasmiineae</taxon>
        <taxon>Marasmiaceae</taxon>
        <taxon>Tetrapyrgos</taxon>
    </lineage>
</organism>